<dbReference type="AlphaFoldDB" id="D6RKG3"/>
<dbReference type="InParanoid" id="D6RKG3"/>
<evidence type="ECO:0000313" key="9">
    <source>
        <dbReference type="Proteomes" id="UP000001861"/>
    </source>
</evidence>
<dbReference type="Proteomes" id="UP000001861">
    <property type="component" value="Unassembled WGS sequence"/>
</dbReference>
<sequence length="593" mass="64676">MSSSPRPTLSPSTSLEKITPPKSLGRDAKRVVFDHLSRQLAAFRNTATLYADMEMGTLEQGESMDPDVQREMEGWRREYKEALNEWVQGFLRKAWVVCYEKDEDDCPILDPYADTSTAETKPSLPSRSDMAQLINAILFIYLTTSQTKQYSALTRAFFSAYGYNDLIDENAITWTLQNPEEAVKQAEARQQALKTSDQVVESVKKSHALESRFMRNVGIGLGTIVDGVLIGMTGGLAAPLVGAGLASVLGFFGLGGTILGLVATGLAGSGVVCGALFGVYGAKSTAEMVERHTREVRDLKIVPVRTKKGEQAKEMERGDRQRGKAGETLAVRLCISGWLNDKDDVVAPWTIFGGDDTYALQWEIEALEELSNALVTLITSHAMKYVKGEIIKRTMLAGLMASLAPLALLKIGEIIDNPWMNAKALAIKTGAVLGELLAKRVFGNRPVTLVGYSLGSLAIYEALLYLATLPPSETMHLVQDVFLFGTPASTEPRQWSQIRRVVAGRVINGYAKDDYVLAVLSRASTASWSIAGLEPVHVKGVENVLCEGVKGHLYWRAMVGRCLEQCDAPGIIPREVEIQDQTALIPGSADRGD</sequence>
<feature type="transmembrane region" description="Helical" evidence="7">
    <location>
        <begin position="219"/>
        <end position="252"/>
    </location>
</feature>
<evidence type="ECO:0000256" key="4">
    <source>
        <dbReference type="ARBA" id="ARBA00022989"/>
    </source>
</evidence>
<dbReference type="FunCoup" id="D6RKG3">
    <property type="interactions" value="10"/>
</dbReference>
<keyword evidence="5 7" id="KW-0472">Membrane</keyword>
<dbReference type="eggNOG" id="KOG2385">
    <property type="taxonomic scope" value="Eukaryota"/>
</dbReference>
<evidence type="ECO:0000256" key="2">
    <source>
        <dbReference type="ARBA" id="ARBA00009824"/>
    </source>
</evidence>
<proteinExistence type="inferred from homology"/>
<dbReference type="RefSeq" id="XP_002911838.1">
    <property type="nucleotide sequence ID" value="XM_002911792.1"/>
</dbReference>
<dbReference type="HOGENOM" id="CLU_007407_0_1_1"/>
<feature type="region of interest" description="Disordered" evidence="6">
    <location>
        <begin position="1"/>
        <end position="22"/>
    </location>
</feature>
<keyword evidence="9" id="KW-1185">Reference proteome</keyword>
<feature type="transmembrane region" description="Helical" evidence="7">
    <location>
        <begin position="258"/>
        <end position="282"/>
    </location>
</feature>
<dbReference type="OrthoDB" id="277931at2759"/>
<comment type="similarity">
    <text evidence="2">Belongs to the TMCO4 family.</text>
</comment>
<organism evidence="8 9">
    <name type="scientific">Coprinopsis cinerea (strain Okayama-7 / 130 / ATCC MYA-4618 / FGSC 9003)</name>
    <name type="common">Inky cap fungus</name>
    <name type="synonym">Hormographiella aspergillata</name>
    <dbReference type="NCBI Taxonomy" id="240176"/>
    <lineage>
        <taxon>Eukaryota</taxon>
        <taxon>Fungi</taxon>
        <taxon>Dikarya</taxon>
        <taxon>Basidiomycota</taxon>
        <taxon>Agaricomycotina</taxon>
        <taxon>Agaricomycetes</taxon>
        <taxon>Agaricomycetidae</taxon>
        <taxon>Agaricales</taxon>
        <taxon>Agaricineae</taxon>
        <taxon>Psathyrellaceae</taxon>
        <taxon>Coprinopsis</taxon>
    </lineage>
</organism>
<comment type="subcellular location">
    <subcellularLocation>
        <location evidence="1">Membrane</location>
        <topology evidence="1">Multi-pass membrane protein</topology>
    </subcellularLocation>
</comment>
<evidence type="ECO:0000256" key="5">
    <source>
        <dbReference type="ARBA" id="ARBA00023136"/>
    </source>
</evidence>
<reference evidence="8 9" key="1">
    <citation type="journal article" date="2010" name="Proc. Natl. Acad. Sci. U.S.A.">
        <title>Insights into evolution of multicellular fungi from the assembled chromosomes of the mushroom Coprinopsis cinerea (Coprinus cinereus).</title>
        <authorList>
            <person name="Stajich J.E."/>
            <person name="Wilke S.K."/>
            <person name="Ahren D."/>
            <person name="Au C.H."/>
            <person name="Birren B.W."/>
            <person name="Borodovsky M."/>
            <person name="Burns C."/>
            <person name="Canback B."/>
            <person name="Casselton L.A."/>
            <person name="Cheng C.K."/>
            <person name="Deng J."/>
            <person name="Dietrich F.S."/>
            <person name="Fargo D.C."/>
            <person name="Farman M.L."/>
            <person name="Gathman A.C."/>
            <person name="Goldberg J."/>
            <person name="Guigo R."/>
            <person name="Hoegger P.J."/>
            <person name="Hooker J.B."/>
            <person name="Huggins A."/>
            <person name="James T.Y."/>
            <person name="Kamada T."/>
            <person name="Kilaru S."/>
            <person name="Kodira C."/>
            <person name="Kues U."/>
            <person name="Kupfer D."/>
            <person name="Kwan H.S."/>
            <person name="Lomsadze A."/>
            <person name="Li W."/>
            <person name="Lilly W.W."/>
            <person name="Ma L.J."/>
            <person name="Mackey A.J."/>
            <person name="Manning G."/>
            <person name="Martin F."/>
            <person name="Muraguchi H."/>
            <person name="Natvig D.O."/>
            <person name="Palmerini H."/>
            <person name="Ramesh M.A."/>
            <person name="Rehmeyer C.J."/>
            <person name="Roe B.A."/>
            <person name="Shenoy N."/>
            <person name="Stanke M."/>
            <person name="Ter-Hovhannisyan V."/>
            <person name="Tunlid A."/>
            <person name="Velagapudi R."/>
            <person name="Vision T.J."/>
            <person name="Zeng Q."/>
            <person name="Zolan M.E."/>
            <person name="Pukkila P.J."/>
        </authorList>
    </citation>
    <scope>NUCLEOTIDE SEQUENCE [LARGE SCALE GENOMIC DNA]</scope>
    <source>
        <strain evidence="9">Okayama-7 / 130 / ATCC MYA-4618 / FGSC 9003</strain>
    </source>
</reference>
<feature type="compositionally biased region" description="Low complexity" evidence="6">
    <location>
        <begin position="1"/>
        <end position="15"/>
    </location>
</feature>
<dbReference type="GO" id="GO:0016020">
    <property type="term" value="C:membrane"/>
    <property type="evidence" value="ECO:0007669"/>
    <property type="project" value="UniProtKB-SubCell"/>
</dbReference>
<keyword evidence="3 7" id="KW-0812">Transmembrane</keyword>
<dbReference type="InterPro" id="IPR029058">
    <property type="entry name" value="AB_hydrolase_fold"/>
</dbReference>
<dbReference type="EMBL" id="AACS02000002">
    <property type="protein sequence ID" value="EFI28344.1"/>
    <property type="molecule type" value="Genomic_DNA"/>
</dbReference>
<evidence type="ECO:0000313" key="8">
    <source>
        <dbReference type="EMBL" id="EFI28344.1"/>
    </source>
</evidence>
<accession>D6RKG3</accession>
<name>D6RKG3_COPC7</name>
<dbReference type="VEuPathDB" id="FungiDB:CC1G_13874"/>
<dbReference type="OMA" id="QWEVQAL"/>
<protein>
    <submittedName>
        <fullName evidence="8">DUF726 domain-containing protein</fullName>
    </submittedName>
</protein>
<dbReference type="GeneID" id="9379839"/>
<dbReference type="PANTHER" id="PTHR17920:SF22">
    <property type="entry name" value="DUF726 DOMAIN PROTEIN (AFU_ORTHOLOGUE AFUA_2G12860)"/>
    <property type="match status" value="1"/>
</dbReference>
<dbReference type="KEGG" id="cci:CC1G_13874"/>
<dbReference type="PANTHER" id="PTHR17920">
    <property type="entry name" value="TRANSMEMBRANE AND COILED-COIL DOMAIN-CONTAINING PROTEIN 4 TMCO4"/>
    <property type="match status" value="1"/>
</dbReference>
<comment type="caution">
    <text evidence="8">The sequence shown here is derived from an EMBL/GenBank/DDBJ whole genome shotgun (WGS) entry which is preliminary data.</text>
</comment>
<keyword evidence="4 7" id="KW-1133">Transmembrane helix</keyword>
<feature type="transmembrane region" description="Helical" evidence="7">
    <location>
        <begin position="449"/>
        <end position="467"/>
    </location>
</feature>
<evidence type="ECO:0000256" key="3">
    <source>
        <dbReference type="ARBA" id="ARBA00022692"/>
    </source>
</evidence>
<gene>
    <name evidence="8" type="ORF">CC1G_13874</name>
</gene>
<dbReference type="SUPFAM" id="SSF53474">
    <property type="entry name" value="alpha/beta-Hydrolases"/>
    <property type="match status" value="1"/>
</dbReference>
<dbReference type="ESTHER" id="copc7-a8ner2">
    <property type="family name" value="Duf_726"/>
</dbReference>
<evidence type="ECO:0000256" key="7">
    <source>
        <dbReference type="SAM" id="Phobius"/>
    </source>
</evidence>
<dbReference type="Pfam" id="PF05277">
    <property type="entry name" value="DUF726"/>
    <property type="match status" value="1"/>
</dbReference>
<evidence type="ECO:0000256" key="1">
    <source>
        <dbReference type="ARBA" id="ARBA00004141"/>
    </source>
</evidence>
<evidence type="ECO:0000256" key="6">
    <source>
        <dbReference type="SAM" id="MobiDB-lite"/>
    </source>
</evidence>
<dbReference type="InterPro" id="IPR007941">
    <property type="entry name" value="DUF726"/>
</dbReference>